<name>A0A087TKF1_STEMI</name>
<feature type="compositionally biased region" description="Polar residues" evidence="1">
    <location>
        <begin position="1015"/>
        <end position="1027"/>
    </location>
</feature>
<feature type="chain" id="PRO_5001829733" evidence="2">
    <location>
        <begin position="19"/>
        <end position="1116"/>
    </location>
</feature>
<evidence type="ECO:0000256" key="1">
    <source>
        <dbReference type="SAM" id="MobiDB-lite"/>
    </source>
</evidence>
<feature type="compositionally biased region" description="Polar residues" evidence="1">
    <location>
        <begin position="647"/>
        <end position="663"/>
    </location>
</feature>
<dbReference type="EMBL" id="KK115628">
    <property type="protein sequence ID" value="KFM65590.1"/>
    <property type="molecule type" value="Genomic_DNA"/>
</dbReference>
<feature type="compositionally biased region" description="Polar residues" evidence="1">
    <location>
        <begin position="842"/>
        <end position="853"/>
    </location>
</feature>
<keyword evidence="2" id="KW-0732">Signal</keyword>
<protein>
    <submittedName>
        <fullName evidence="3">Uncharacterized protein</fullName>
    </submittedName>
</protein>
<evidence type="ECO:0000256" key="2">
    <source>
        <dbReference type="SAM" id="SignalP"/>
    </source>
</evidence>
<proteinExistence type="predicted"/>
<evidence type="ECO:0000313" key="3">
    <source>
        <dbReference type="EMBL" id="KFM65590.1"/>
    </source>
</evidence>
<feature type="region of interest" description="Disordered" evidence="1">
    <location>
        <begin position="916"/>
        <end position="952"/>
    </location>
</feature>
<organism evidence="3 4">
    <name type="scientific">Stegodyphus mimosarum</name>
    <name type="common">African social velvet spider</name>
    <dbReference type="NCBI Taxonomy" id="407821"/>
    <lineage>
        <taxon>Eukaryota</taxon>
        <taxon>Metazoa</taxon>
        <taxon>Ecdysozoa</taxon>
        <taxon>Arthropoda</taxon>
        <taxon>Chelicerata</taxon>
        <taxon>Arachnida</taxon>
        <taxon>Araneae</taxon>
        <taxon>Araneomorphae</taxon>
        <taxon>Entelegynae</taxon>
        <taxon>Eresoidea</taxon>
        <taxon>Eresidae</taxon>
        <taxon>Stegodyphus</taxon>
    </lineage>
</organism>
<feature type="compositionally biased region" description="Polar residues" evidence="1">
    <location>
        <begin position="817"/>
        <end position="830"/>
    </location>
</feature>
<feature type="region of interest" description="Disordered" evidence="1">
    <location>
        <begin position="644"/>
        <end position="675"/>
    </location>
</feature>
<dbReference type="AlphaFoldDB" id="A0A087TKF1"/>
<feature type="region of interest" description="Disordered" evidence="1">
    <location>
        <begin position="457"/>
        <end position="476"/>
    </location>
</feature>
<feature type="non-terminal residue" evidence="3">
    <location>
        <position position="1116"/>
    </location>
</feature>
<dbReference type="Proteomes" id="UP000054359">
    <property type="component" value="Unassembled WGS sequence"/>
</dbReference>
<reference evidence="3 4" key="1">
    <citation type="submission" date="2013-11" db="EMBL/GenBank/DDBJ databases">
        <title>Genome sequencing of Stegodyphus mimosarum.</title>
        <authorList>
            <person name="Bechsgaard J."/>
        </authorList>
    </citation>
    <scope>NUCLEOTIDE SEQUENCE [LARGE SCALE GENOMIC DNA]</scope>
</reference>
<feature type="region of interest" description="Disordered" evidence="1">
    <location>
        <begin position="817"/>
        <end position="875"/>
    </location>
</feature>
<accession>A0A087TKF1</accession>
<keyword evidence="4" id="KW-1185">Reference proteome</keyword>
<feature type="compositionally biased region" description="Polar residues" evidence="1">
    <location>
        <begin position="457"/>
        <end position="468"/>
    </location>
</feature>
<dbReference type="OrthoDB" id="10299338at2759"/>
<evidence type="ECO:0000313" key="4">
    <source>
        <dbReference type="Proteomes" id="UP000054359"/>
    </source>
</evidence>
<feature type="signal peptide" evidence="2">
    <location>
        <begin position="1"/>
        <end position="18"/>
    </location>
</feature>
<feature type="region of interest" description="Disordered" evidence="1">
    <location>
        <begin position="233"/>
        <end position="259"/>
    </location>
</feature>
<feature type="region of interest" description="Disordered" evidence="1">
    <location>
        <begin position="1013"/>
        <end position="1035"/>
    </location>
</feature>
<gene>
    <name evidence="3" type="ORF">X975_08882</name>
</gene>
<sequence>MLIQVFSLFLILEWKVEASPISSKNNNGHGTYGYNYDIAHYPGGSSVHMEAGTGHENLRFNNVGESSYIHPRFHHSRPLASPAYQSEPRNVPFYVEKVTAPSQGLAQHYSSSNPSEKGYFSSDATAPFLSQASIADSNYRWRNSPPKYLSHGTEYPSYVSSLPNSKRVSDPSPFYQKPQVVQAAIPDDQISQTFEDLPFKSPEIKPATVASHYSKKPIISTNIKSPNIYNDRISQENEDPPFVEAPQKPLSIPPPVSQTTVELPNSYEQTISQIADDSPFVAPAPKQNSYEQKISQIADDSPFVAPASKQNSYEQKISQIADDSPFVAPAPKHNSYEQKISQVADSSPFADPVPKQKFGKIAPELGVKSPKYDDRISQGVDNSPFLEAPPKSVVLIPHRNTHSSPGVKSVKTNNGHISQVVDSPFRNPIPQHNVGKTIYGPVAVSRYPPPKFITSSGVKSTKSYNDPISQKADDSSYVDAPSKLYTKSGIKSPNSCDDRVSQVTYDSPFIDSVPKHSAVKTVPGTGVKSLNSYNDRVSQGIDDSHFINPPPKPVALYPHTKTHGVPSSVKLPKSYDDRISQKADDIPFVDPVPNQSAVKTVPGPNVKYPNPHSERISQKVDDSFFVNPPPKPIPLYPHTKSYGVPTSIKSPSSYDKRISQTADDSPFADPGPKLTAVKTIPGRSIKTSDAHSDRISQGTDDSAFTDAPLKTVVLAPQTKTQSISTVKQPNSYNDRISQTAYDSPFVDPIPKHSAVKTASGHGVKLPSTYDGPVSQVADDLVFVDAPPKQVALAPRTKTIQSSVKLPKSYDDRISQVTDDSYTDSAPSYNVKSVPGPVGTPHVPSQNPAISSSVKLPHSHSGGISQNVPNSPALHPISNHNAAEVLPVQPHVAFVPSGPPYTRFSYGTEIVHPKEFQNSNTQPRHGSHGINHNPVSHAVRLPSNVPVSHPHHQTNRFQAPVSHTIRLPIAHHSAPLGSSAALTSDEVLNSHDNTAEDELPPYPLSHAVRLQPGRLASSSLTEKASSENGFKLSGDAPDDLNSVPLASHAVRLQPHKPPSSDETISIVKPQFDDEPVSNIGDKLTEDEVLSFPISHAIRLQPSKDESSLIEKPKFIHI</sequence>